<dbReference type="InterPro" id="IPR041205">
    <property type="entry name" value="ScsC_N"/>
</dbReference>
<dbReference type="InterPro" id="IPR001853">
    <property type="entry name" value="DSBA-like_thioredoxin_dom"/>
</dbReference>
<keyword evidence="3" id="KW-1015">Disulfide bond</keyword>
<dbReference type="AlphaFoldDB" id="A0A0D0NNY5"/>
<proteinExistence type="predicted"/>
<dbReference type="PATRIC" id="fig|1123501.6.peg.1661"/>
<feature type="domain" description="Thioredoxin" evidence="6">
    <location>
        <begin position="65"/>
        <end position="249"/>
    </location>
</feature>
<evidence type="ECO:0000256" key="2">
    <source>
        <dbReference type="ARBA" id="ARBA00023002"/>
    </source>
</evidence>
<dbReference type="RefSeq" id="WP_018301067.1">
    <property type="nucleotide sequence ID" value="NZ_KB902276.1"/>
</dbReference>
<dbReference type="EMBL" id="AONG01000008">
    <property type="protein sequence ID" value="KIQ70000.1"/>
    <property type="molecule type" value="Genomic_DNA"/>
</dbReference>
<dbReference type="InterPro" id="IPR013766">
    <property type="entry name" value="Thioredoxin_domain"/>
</dbReference>
<dbReference type="Pfam" id="PF01323">
    <property type="entry name" value="DSBA"/>
    <property type="match status" value="1"/>
</dbReference>
<evidence type="ECO:0000256" key="1">
    <source>
        <dbReference type="ARBA" id="ARBA00022729"/>
    </source>
</evidence>
<feature type="chain" id="PRO_5002217659" evidence="5">
    <location>
        <begin position="23"/>
        <end position="251"/>
    </location>
</feature>
<dbReference type="PANTHER" id="PTHR13887">
    <property type="entry name" value="GLUTATHIONE S-TRANSFERASE KAPPA"/>
    <property type="match status" value="1"/>
</dbReference>
<dbReference type="Gene3D" id="3.40.30.10">
    <property type="entry name" value="Glutaredoxin"/>
    <property type="match status" value="1"/>
</dbReference>
<evidence type="ECO:0000259" key="6">
    <source>
        <dbReference type="PROSITE" id="PS51352"/>
    </source>
</evidence>
<evidence type="ECO:0000313" key="8">
    <source>
        <dbReference type="Proteomes" id="UP000035100"/>
    </source>
</evidence>
<dbReference type="CDD" id="cd03023">
    <property type="entry name" value="DsbA_Com1_like"/>
    <property type="match status" value="1"/>
</dbReference>
<dbReference type="PROSITE" id="PS51352">
    <property type="entry name" value="THIOREDOXIN_2"/>
    <property type="match status" value="1"/>
</dbReference>
<organism evidence="7 8">
    <name type="scientific">Wenxinia marina DSM 24838</name>
    <dbReference type="NCBI Taxonomy" id="1123501"/>
    <lineage>
        <taxon>Bacteria</taxon>
        <taxon>Pseudomonadati</taxon>
        <taxon>Pseudomonadota</taxon>
        <taxon>Alphaproteobacteria</taxon>
        <taxon>Rhodobacterales</taxon>
        <taxon>Roseobacteraceae</taxon>
        <taxon>Wenxinia</taxon>
    </lineage>
</organism>
<accession>A0A0D0NNY5</accession>
<feature type="signal peptide" evidence="5">
    <location>
        <begin position="1"/>
        <end position="22"/>
    </location>
</feature>
<name>A0A0D0NNY5_9RHOB</name>
<dbReference type="Pfam" id="PF18312">
    <property type="entry name" value="ScsC_N"/>
    <property type="match status" value="1"/>
</dbReference>
<keyword evidence="4" id="KW-0676">Redox-active center</keyword>
<reference evidence="7 8" key="1">
    <citation type="submission" date="2013-01" db="EMBL/GenBank/DDBJ databases">
        <authorList>
            <person name="Fiebig A."/>
            <person name="Goeker M."/>
            <person name="Klenk H.-P.P."/>
        </authorList>
    </citation>
    <scope>NUCLEOTIDE SEQUENCE [LARGE SCALE GENOMIC DNA]</scope>
    <source>
        <strain evidence="7 8">DSM 24838</strain>
    </source>
</reference>
<evidence type="ECO:0000313" key="7">
    <source>
        <dbReference type="EMBL" id="KIQ70000.1"/>
    </source>
</evidence>
<keyword evidence="7" id="KW-0413">Isomerase</keyword>
<sequence length="251" mass="27026">MPVLRRLAAAALAMSVALPAAAQGLEDMTDAEREAFRAEVRAYLLENPEVLMEAIGVLEQREQAAQASADAEALAALAPMLEDESTSWIGGNPDGDVTLIEFMDYRCGYCRRAFDEVEALVNADGNIRFVLKEFPILGEQSLISSQFALAVQQLHGDDAYKIAHDALITLEGDATPDTLTRLAEGLGFEAEPILARMESEEVMSVIESNHAIASQLGINGTPTFVLGGEMLRGYVPLDAMQQLVAEARAEG</sequence>
<evidence type="ECO:0000256" key="5">
    <source>
        <dbReference type="SAM" id="SignalP"/>
    </source>
</evidence>
<keyword evidence="1 5" id="KW-0732">Signal</keyword>
<keyword evidence="8" id="KW-1185">Reference proteome</keyword>
<dbReference type="STRING" id="1123501.Wenmar_01570"/>
<dbReference type="InterPro" id="IPR036249">
    <property type="entry name" value="Thioredoxin-like_sf"/>
</dbReference>
<keyword evidence="2" id="KW-0560">Oxidoreductase</keyword>
<dbReference type="PANTHER" id="PTHR13887:SF14">
    <property type="entry name" value="DISULFIDE BOND FORMATION PROTEIN D"/>
    <property type="match status" value="1"/>
</dbReference>
<protein>
    <submittedName>
        <fullName evidence="7">Protein-disulfide isomerase</fullName>
    </submittedName>
</protein>
<dbReference type="eggNOG" id="COG1651">
    <property type="taxonomic scope" value="Bacteria"/>
</dbReference>
<dbReference type="OrthoDB" id="9780147at2"/>
<gene>
    <name evidence="7" type="ORF">Wenmar_01570</name>
</gene>
<dbReference type="SUPFAM" id="SSF52833">
    <property type="entry name" value="Thioredoxin-like"/>
    <property type="match status" value="1"/>
</dbReference>
<comment type="caution">
    <text evidence="7">The sequence shown here is derived from an EMBL/GenBank/DDBJ whole genome shotgun (WGS) entry which is preliminary data.</text>
</comment>
<dbReference type="Proteomes" id="UP000035100">
    <property type="component" value="Unassembled WGS sequence"/>
</dbReference>
<evidence type="ECO:0000256" key="4">
    <source>
        <dbReference type="ARBA" id="ARBA00023284"/>
    </source>
</evidence>
<dbReference type="GO" id="GO:0016491">
    <property type="term" value="F:oxidoreductase activity"/>
    <property type="evidence" value="ECO:0007669"/>
    <property type="project" value="UniProtKB-KW"/>
</dbReference>
<dbReference type="GO" id="GO:0016853">
    <property type="term" value="F:isomerase activity"/>
    <property type="evidence" value="ECO:0007669"/>
    <property type="project" value="UniProtKB-KW"/>
</dbReference>
<evidence type="ECO:0000256" key="3">
    <source>
        <dbReference type="ARBA" id="ARBA00023157"/>
    </source>
</evidence>